<reference evidence="2 3" key="1">
    <citation type="journal article" date="2007" name="Int. J. Syst. Evol. Microbiol.">
        <title>Description of Pelomonas aquatica sp. nov. and Pelomonas puraquae sp. nov., isolated from industrial and haemodialysis water.</title>
        <authorList>
            <person name="Gomila M."/>
            <person name="Bowien B."/>
            <person name="Falsen E."/>
            <person name="Moore E.R."/>
            <person name="Lalucat J."/>
        </authorList>
    </citation>
    <scope>NUCLEOTIDE SEQUENCE [LARGE SCALE GENOMIC DNA]</scope>
    <source>
        <strain evidence="2 3">CCUG 52769</strain>
    </source>
</reference>
<evidence type="ECO:0000313" key="2">
    <source>
        <dbReference type="EMBL" id="OWR05722.1"/>
    </source>
</evidence>
<dbReference type="CDD" id="cd18873">
    <property type="entry name" value="NUDIX_NadM_like"/>
    <property type="match status" value="1"/>
</dbReference>
<name>A0A254NG10_9BURK</name>
<dbReference type="PANTHER" id="PTHR43736">
    <property type="entry name" value="ADP-RIBOSE PYROPHOSPHATASE"/>
    <property type="match status" value="1"/>
</dbReference>
<accession>A0A254NG10</accession>
<dbReference type="Gene3D" id="1.10.10.10">
    <property type="entry name" value="Winged helix-like DNA-binding domain superfamily/Winged helix DNA-binding domain"/>
    <property type="match status" value="1"/>
</dbReference>
<dbReference type="SUPFAM" id="SSF46785">
    <property type="entry name" value="Winged helix' DNA-binding domain"/>
    <property type="match status" value="1"/>
</dbReference>
<evidence type="ECO:0000259" key="1">
    <source>
        <dbReference type="Pfam" id="PF21906"/>
    </source>
</evidence>
<dbReference type="EMBL" id="NISI01000001">
    <property type="protein sequence ID" value="OWR05722.1"/>
    <property type="molecule type" value="Genomic_DNA"/>
</dbReference>
<dbReference type="OrthoDB" id="5417595at2"/>
<dbReference type="Proteomes" id="UP000197446">
    <property type="component" value="Unassembled WGS sequence"/>
</dbReference>
<dbReference type="InterPro" id="IPR015797">
    <property type="entry name" value="NUDIX_hydrolase-like_dom_sf"/>
</dbReference>
<evidence type="ECO:0000313" key="3">
    <source>
        <dbReference type="Proteomes" id="UP000197446"/>
    </source>
</evidence>
<comment type="caution">
    <text evidence="2">The sequence shown here is derived from an EMBL/GenBank/DDBJ whole genome shotgun (WGS) entry which is preliminary data.</text>
</comment>
<dbReference type="Gene3D" id="3.90.79.10">
    <property type="entry name" value="Nucleoside Triphosphate Pyrophosphohydrolase"/>
    <property type="match status" value="1"/>
</dbReference>
<dbReference type="RefSeq" id="WP_088481929.1">
    <property type="nucleotide sequence ID" value="NZ_JBCNLH010000002.1"/>
</dbReference>
<dbReference type="PANTHER" id="PTHR43736:SF4">
    <property type="entry name" value="SLR1690 PROTEIN"/>
    <property type="match status" value="1"/>
</dbReference>
<keyword evidence="3" id="KW-1185">Reference proteome</keyword>
<feature type="domain" description="NrtR DNA-binding winged helix" evidence="1">
    <location>
        <begin position="158"/>
        <end position="215"/>
    </location>
</feature>
<dbReference type="InterPro" id="IPR036388">
    <property type="entry name" value="WH-like_DNA-bd_sf"/>
</dbReference>
<dbReference type="InterPro" id="IPR054105">
    <property type="entry name" value="WHD_NrtR"/>
</dbReference>
<dbReference type="InterPro" id="IPR036390">
    <property type="entry name" value="WH_DNA-bd_sf"/>
</dbReference>
<dbReference type="Pfam" id="PF21906">
    <property type="entry name" value="WHD_NrtR"/>
    <property type="match status" value="1"/>
</dbReference>
<keyword evidence="2" id="KW-0378">Hydrolase</keyword>
<dbReference type="SUPFAM" id="SSF55811">
    <property type="entry name" value="Nudix"/>
    <property type="match status" value="1"/>
</dbReference>
<proteinExistence type="predicted"/>
<dbReference type="GO" id="GO:0016787">
    <property type="term" value="F:hydrolase activity"/>
    <property type="evidence" value="ECO:0007669"/>
    <property type="project" value="UniProtKB-KW"/>
</dbReference>
<protein>
    <submittedName>
        <fullName evidence="2">NUDIX hydrolase</fullName>
    </submittedName>
</protein>
<sequence length="229" mass="24937">MTFQNPILTVDVVILTLAEGQLQVALMPRTEAPFAGRAMLPGGFVHGDPATGKVDKSTTQAALRILKHKLAFTPRHLEQVYTESGPTRDPRGWSASVIHLALHEYAVVETLVAAGRVSLHPVHPTPRLPPLAFDHRHLIDIALGRLKAKATYSTLLAHLLPPVFRLSDLRQAYELVCGTTENKANFRRKMLAADALEPADLLIGSGGRPAEGYRLREDITLIEGLISGA</sequence>
<gene>
    <name evidence="2" type="ORF">CDO81_04530</name>
</gene>
<organism evidence="2 3">
    <name type="scientific">Roseateles puraquae</name>
    <dbReference type="NCBI Taxonomy" id="431059"/>
    <lineage>
        <taxon>Bacteria</taxon>
        <taxon>Pseudomonadati</taxon>
        <taxon>Pseudomonadota</taxon>
        <taxon>Betaproteobacteria</taxon>
        <taxon>Burkholderiales</taxon>
        <taxon>Sphaerotilaceae</taxon>
        <taxon>Roseateles</taxon>
    </lineage>
</organism>
<dbReference type="AlphaFoldDB" id="A0A254NG10"/>